<evidence type="ECO:0000313" key="8">
    <source>
        <dbReference type="EMBL" id="TPG09886.1"/>
    </source>
</evidence>
<dbReference type="PANTHER" id="PTHR12778:SF10">
    <property type="entry name" value="MAJOR FACILITATOR SUPERFAMILY DOMAIN-CONTAINING PROTEIN 3"/>
    <property type="match status" value="1"/>
</dbReference>
<dbReference type="Pfam" id="PF07690">
    <property type="entry name" value="MFS_1"/>
    <property type="match status" value="2"/>
</dbReference>
<dbReference type="InterPro" id="IPR020846">
    <property type="entry name" value="MFS_dom"/>
</dbReference>
<evidence type="ECO:0000256" key="6">
    <source>
        <dbReference type="SAM" id="Phobius"/>
    </source>
</evidence>
<evidence type="ECO:0000256" key="4">
    <source>
        <dbReference type="ARBA" id="ARBA00022989"/>
    </source>
</evidence>
<feature type="transmembrane region" description="Helical" evidence="6">
    <location>
        <begin position="94"/>
        <end position="117"/>
    </location>
</feature>
<feature type="transmembrane region" description="Helical" evidence="6">
    <location>
        <begin position="159"/>
        <end position="179"/>
    </location>
</feature>
<dbReference type="Proteomes" id="UP000319486">
    <property type="component" value="Unassembled WGS sequence"/>
</dbReference>
<keyword evidence="5 6" id="KW-0472">Membrane</keyword>
<name>A0A502CDM1_9GAMM</name>
<reference evidence="8 9" key="1">
    <citation type="journal article" date="2019" name="Environ. Microbiol.">
        <title>Species interactions and distinct microbial communities in high Arctic permafrost affected cryosols are associated with the CH4 and CO2 gas fluxes.</title>
        <authorList>
            <person name="Altshuler I."/>
            <person name="Hamel J."/>
            <person name="Turney S."/>
            <person name="Magnuson E."/>
            <person name="Levesque R."/>
            <person name="Greer C."/>
            <person name="Whyte L.G."/>
        </authorList>
    </citation>
    <scope>NUCLEOTIDE SEQUENCE [LARGE SCALE GENOMIC DNA]</scope>
    <source>
        <strain evidence="8 9">S13Y</strain>
    </source>
</reference>
<organism evidence="8 9">
    <name type="scientific">Rhodanobacter glycinis</name>
    <dbReference type="NCBI Taxonomy" id="582702"/>
    <lineage>
        <taxon>Bacteria</taxon>
        <taxon>Pseudomonadati</taxon>
        <taxon>Pseudomonadota</taxon>
        <taxon>Gammaproteobacteria</taxon>
        <taxon>Lysobacterales</taxon>
        <taxon>Rhodanobacteraceae</taxon>
        <taxon>Rhodanobacter</taxon>
    </lineage>
</organism>
<dbReference type="OrthoDB" id="9787815at2"/>
<feature type="domain" description="Major facilitator superfamily (MFS) profile" evidence="7">
    <location>
        <begin position="1"/>
        <end position="399"/>
    </location>
</feature>
<dbReference type="STRING" id="582702.SAMN05192579_11367"/>
<comment type="subcellular location">
    <subcellularLocation>
        <location evidence="1">Membrane</location>
        <topology evidence="1">Multi-pass membrane protein</topology>
    </subcellularLocation>
</comment>
<protein>
    <submittedName>
        <fullName evidence="8">MFS transporter</fullName>
    </submittedName>
</protein>
<feature type="transmembrane region" description="Helical" evidence="6">
    <location>
        <begin position="30"/>
        <end position="49"/>
    </location>
</feature>
<dbReference type="InterPro" id="IPR036259">
    <property type="entry name" value="MFS_trans_sf"/>
</dbReference>
<feature type="transmembrane region" description="Helical" evidence="6">
    <location>
        <begin position="258"/>
        <end position="276"/>
    </location>
</feature>
<comment type="caution">
    <text evidence="8">The sequence shown here is derived from an EMBL/GenBank/DDBJ whole genome shotgun (WGS) entry which is preliminary data.</text>
</comment>
<accession>A0A502CDM1</accession>
<proteinExistence type="predicted"/>
<dbReference type="InterPro" id="IPR004752">
    <property type="entry name" value="AmpG_permease/AT-1"/>
</dbReference>
<feature type="transmembrane region" description="Helical" evidence="6">
    <location>
        <begin position="70"/>
        <end position="88"/>
    </location>
</feature>
<feature type="transmembrane region" description="Helical" evidence="6">
    <location>
        <begin position="373"/>
        <end position="395"/>
    </location>
</feature>
<evidence type="ECO:0000313" key="9">
    <source>
        <dbReference type="Proteomes" id="UP000319486"/>
    </source>
</evidence>
<keyword evidence="2" id="KW-0813">Transport</keyword>
<dbReference type="InterPro" id="IPR011701">
    <property type="entry name" value="MFS"/>
</dbReference>
<dbReference type="PANTHER" id="PTHR12778">
    <property type="entry name" value="SOLUTE CARRIER FAMILY 33 ACETYL-COA TRANSPORTER -RELATED"/>
    <property type="match status" value="1"/>
</dbReference>
<dbReference type="GO" id="GO:0016020">
    <property type="term" value="C:membrane"/>
    <property type="evidence" value="ECO:0007669"/>
    <property type="project" value="UniProtKB-SubCell"/>
</dbReference>
<gene>
    <name evidence="8" type="ORF">EAH88_08325</name>
</gene>
<evidence type="ECO:0000256" key="1">
    <source>
        <dbReference type="ARBA" id="ARBA00004141"/>
    </source>
</evidence>
<feature type="transmembrane region" description="Helical" evidence="6">
    <location>
        <begin position="207"/>
        <end position="226"/>
    </location>
</feature>
<dbReference type="Gene3D" id="1.20.1250.20">
    <property type="entry name" value="MFS general substrate transporter like domains"/>
    <property type="match status" value="2"/>
</dbReference>
<dbReference type="AlphaFoldDB" id="A0A502CDM1"/>
<dbReference type="GO" id="GO:0022857">
    <property type="term" value="F:transmembrane transporter activity"/>
    <property type="evidence" value="ECO:0007669"/>
    <property type="project" value="InterPro"/>
</dbReference>
<evidence type="ECO:0000256" key="3">
    <source>
        <dbReference type="ARBA" id="ARBA00022692"/>
    </source>
</evidence>
<dbReference type="SUPFAM" id="SSF103473">
    <property type="entry name" value="MFS general substrate transporter"/>
    <property type="match status" value="1"/>
</dbReference>
<feature type="transmembrane region" description="Helical" evidence="6">
    <location>
        <begin position="346"/>
        <end position="367"/>
    </location>
</feature>
<dbReference type="NCBIfam" id="TIGR00901">
    <property type="entry name" value="2A0125"/>
    <property type="match status" value="1"/>
</dbReference>
<feature type="transmembrane region" description="Helical" evidence="6">
    <location>
        <begin position="129"/>
        <end position="153"/>
    </location>
</feature>
<dbReference type="PROSITE" id="PS50850">
    <property type="entry name" value="MFS"/>
    <property type="match status" value="1"/>
</dbReference>
<keyword evidence="9" id="KW-1185">Reference proteome</keyword>
<keyword evidence="3 6" id="KW-0812">Transmembrane</keyword>
<sequence length="412" mass="44554">MFLFGFSSGLPFLLVAGTLAYWLKENGIVLKDITMIASAGMAYALKFVWAPLLDHWRIPGFARLGQRRGWLLFAQLGVVAGLLAMALLTPALLVPFVIATLLVALFGATQDIAVDAYRIEIAPIEAQGALVATYSLGYRIGLLLAGAVALILADHVSWRLVYAAMAVVMVVPVATTLMAREPDVLRSRPARWRDAMRESVIDPFADFFHRYGWVLAGVILLFLLLFKMPEQATIGGIMSPFYRDMGFSKTEIGAVTKIYGIWIGIVGVFIGGAAVARWGAWRPLGVTIVLCGCSNLLYLLLIAHPANLVVLTLVISGENLTLGMLGPPTVAFLSSLVNRRHTATQYALLSSLVNLPGKLLGFFAGGIATATGYGGYFIITVLAVLPAMLLFACLWPRFRSFERERASAEAAS</sequence>
<keyword evidence="4 6" id="KW-1133">Transmembrane helix</keyword>
<dbReference type="EMBL" id="RCZO01000004">
    <property type="protein sequence ID" value="TPG09886.1"/>
    <property type="molecule type" value="Genomic_DNA"/>
</dbReference>
<evidence type="ECO:0000256" key="5">
    <source>
        <dbReference type="ARBA" id="ARBA00023136"/>
    </source>
</evidence>
<evidence type="ECO:0000256" key="2">
    <source>
        <dbReference type="ARBA" id="ARBA00022448"/>
    </source>
</evidence>
<evidence type="ECO:0000259" key="7">
    <source>
        <dbReference type="PROSITE" id="PS50850"/>
    </source>
</evidence>